<evidence type="ECO:0000256" key="1">
    <source>
        <dbReference type="SAM" id="MobiDB-lite"/>
    </source>
</evidence>
<dbReference type="AlphaFoldDB" id="A0A2K1IZB0"/>
<sequence length="158" mass="17734">MGSDVAESTDDRRARLQALRAAQELLAAPTPDSTIASLDTNGQQRQPLEQEQEPDGASDTGIKFRNYFPRDSDLQKAKHAPPVIPKFEDPVATDPLQVAGGEDPIVSIAPKKPNWDLRRDVAKKLEKLERRTHRAIVELMIEEEKRRQAEAVDNMEQD</sequence>
<dbReference type="STRING" id="3218.A0A2K1IZB0"/>
<evidence type="ECO:0000313" key="2">
    <source>
        <dbReference type="EMBL" id="PNR34609.1"/>
    </source>
</evidence>
<reference evidence="2 4" key="2">
    <citation type="journal article" date="2018" name="Plant J.">
        <title>The Physcomitrella patens chromosome-scale assembly reveals moss genome structure and evolution.</title>
        <authorList>
            <person name="Lang D."/>
            <person name="Ullrich K.K."/>
            <person name="Murat F."/>
            <person name="Fuchs J."/>
            <person name="Jenkins J."/>
            <person name="Haas F.B."/>
            <person name="Piednoel M."/>
            <person name="Gundlach H."/>
            <person name="Van Bel M."/>
            <person name="Meyberg R."/>
            <person name="Vives C."/>
            <person name="Morata J."/>
            <person name="Symeonidi A."/>
            <person name="Hiss M."/>
            <person name="Muchero W."/>
            <person name="Kamisugi Y."/>
            <person name="Saleh O."/>
            <person name="Blanc G."/>
            <person name="Decker E.L."/>
            <person name="van Gessel N."/>
            <person name="Grimwood J."/>
            <person name="Hayes R.D."/>
            <person name="Graham S.W."/>
            <person name="Gunter L.E."/>
            <person name="McDaniel S.F."/>
            <person name="Hoernstein S.N.W."/>
            <person name="Larsson A."/>
            <person name="Li F.W."/>
            <person name="Perroud P.F."/>
            <person name="Phillips J."/>
            <person name="Ranjan P."/>
            <person name="Rokshar D.S."/>
            <person name="Rothfels C.J."/>
            <person name="Schneider L."/>
            <person name="Shu S."/>
            <person name="Stevenson D.W."/>
            <person name="Thummler F."/>
            <person name="Tillich M."/>
            <person name="Villarreal Aguilar J.C."/>
            <person name="Widiez T."/>
            <person name="Wong G.K."/>
            <person name="Wymore A."/>
            <person name="Zhang Y."/>
            <person name="Zimmer A.D."/>
            <person name="Quatrano R.S."/>
            <person name="Mayer K.F.X."/>
            <person name="Goodstein D."/>
            <person name="Casacuberta J.M."/>
            <person name="Vandepoele K."/>
            <person name="Reski R."/>
            <person name="Cuming A.C."/>
            <person name="Tuskan G.A."/>
            <person name="Maumus F."/>
            <person name="Salse J."/>
            <person name="Schmutz J."/>
            <person name="Rensing S.A."/>
        </authorList>
    </citation>
    <scope>NUCLEOTIDE SEQUENCE [LARGE SCALE GENOMIC DNA]</scope>
    <source>
        <strain evidence="3 4">cv. Gransden 2004</strain>
    </source>
</reference>
<dbReference type="PANTHER" id="PTHR31551:SF1">
    <property type="entry name" value="COILED-COIL DOMAIN-CONTAINING PROTEIN 12"/>
    <property type="match status" value="1"/>
</dbReference>
<evidence type="ECO:0000313" key="4">
    <source>
        <dbReference type="Proteomes" id="UP000006727"/>
    </source>
</evidence>
<dbReference type="Gramene" id="Pp3c19_22150V3.2">
    <property type="protein sequence ID" value="Pp3c19_22150V3.2"/>
    <property type="gene ID" value="Pp3c19_22150"/>
</dbReference>
<feature type="compositionally biased region" description="Polar residues" evidence="1">
    <location>
        <begin position="31"/>
        <end position="42"/>
    </location>
</feature>
<organism evidence="2">
    <name type="scientific">Physcomitrium patens</name>
    <name type="common">Spreading-leaved earth moss</name>
    <name type="synonym">Physcomitrella patens</name>
    <dbReference type="NCBI Taxonomy" id="3218"/>
    <lineage>
        <taxon>Eukaryota</taxon>
        <taxon>Viridiplantae</taxon>
        <taxon>Streptophyta</taxon>
        <taxon>Embryophyta</taxon>
        <taxon>Bryophyta</taxon>
        <taxon>Bryophytina</taxon>
        <taxon>Bryopsida</taxon>
        <taxon>Funariidae</taxon>
        <taxon>Funariales</taxon>
        <taxon>Funariaceae</taxon>
        <taxon>Physcomitrium</taxon>
    </lineage>
</organism>
<dbReference type="OMA" id="THHIYLQ"/>
<accession>A0A2K1IZB0</accession>
<dbReference type="GeneID" id="112295744"/>
<dbReference type="GO" id="GO:0005684">
    <property type="term" value="C:U2-type spliceosomal complex"/>
    <property type="evidence" value="ECO:0000318"/>
    <property type="project" value="GO_Central"/>
</dbReference>
<dbReference type="EMBL" id="ABEU02000019">
    <property type="protein sequence ID" value="PNR34609.1"/>
    <property type="molecule type" value="Genomic_DNA"/>
</dbReference>
<gene>
    <name evidence="3" type="primary">LOC112295744</name>
    <name evidence="2" type="ORF">PHYPA_024426</name>
</gene>
<dbReference type="Pfam" id="PF08315">
    <property type="entry name" value="cwf18"/>
    <property type="match status" value="1"/>
</dbReference>
<reference evidence="2 4" key="1">
    <citation type="journal article" date="2008" name="Science">
        <title>The Physcomitrella genome reveals evolutionary insights into the conquest of land by plants.</title>
        <authorList>
            <person name="Rensing S."/>
            <person name="Lang D."/>
            <person name="Zimmer A."/>
            <person name="Terry A."/>
            <person name="Salamov A."/>
            <person name="Shapiro H."/>
            <person name="Nishiyama T."/>
            <person name="Perroud P.-F."/>
            <person name="Lindquist E."/>
            <person name="Kamisugi Y."/>
            <person name="Tanahashi T."/>
            <person name="Sakakibara K."/>
            <person name="Fujita T."/>
            <person name="Oishi K."/>
            <person name="Shin-I T."/>
            <person name="Kuroki Y."/>
            <person name="Toyoda A."/>
            <person name="Suzuki Y."/>
            <person name="Hashimoto A."/>
            <person name="Yamaguchi K."/>
            <person name="Sugano A."/>
            <person name="Kohara Y."/>
            <person name="Fujiyama A."/>
            <person name="Anterola A."/>
            <person name="Aoki S."/>
            <person name="Ashton N."/>
            <person name="Barbazuk W.B."/>
            <person name="Barker E."/>
            <person name="Bennetzen J."/>
            <person name="Bezanilla M."/>
            <person name="Blankenship R."/>
            <person name="Cho S.H."/>
            <person name="Dutcher S."/>
            <person name="Estelle M."/>
            <person name="Fawcett J.A."/>
            <person name="Gundlach H."/>
            <person name="Hanada K."/>
            <person name="Heyl A."/>
            <person name="Hicks K.A."/>
            <person name="Hugh J."/>
            <person name="Lohr M."/>
            <person name="Mayer K."/>
            <person name="Melkozernov A."/>
            <person name="Murata T."/>
            <person name="Nelson D."/>
            <person name="Pils B."/>
            <person name="Prigge M."/>
            <person name="Reiss B."/>
            <person name="Renner T."/>
            <person name="Rombauts S."/>
            <person name="Rushton P."/>
            <person name="Sanderfoot A."/>
            <person name="Schween G."/>
            <person name="Shiu S.-H."/>
            <person name="Stueber K."/>
            <person name="Theodoulou F.L."/>
            <person name="Tu H."/>
            <person name="Van de Peer Y."/>
            <person name="Verrier P.J."/>
            <person name="Waters E."/>
            <person name="Wood A."/>
            <person name="Yang L."/>
            <person name="Cove D."/>
            <person name="Cuming A."/>
            <person name="Hasebe M."/>
            <person name="Lucas S."/>
            <person name="Mishler D.B."/>
            <person name="Reski R."/>
            <person name="Grigoriev I."/>
            <person name="Quatrano R.S."/>
            <person name="Boore J.L."/>
        </authorList>
    </citation>
    <scope>NUCLEOTIDE SEQUENCE [LARGE SCALE GENOMIC DNA]</scope>
    <source>
        <strain evidence="3 4">cv. Gransden 2004</strain>
    </source>
</reference>
<dbReference type="EnsemblPlants" id="Pp3c19_22150V3.1">
    <property type="protein sequence ID" value="Pp3c19_22150V3.1"/>
    <property type="gene ID" value="Pp3c19_22150"/>
</dbReference>
<dbReference type="OrthoDB" id="10261348at2759"/>
<feature type="region of interest" description="Disordered" evidence="1">
    <location>
        <begin position="25"/>
        <end position="65"/>
    </location>
</feature>
<dbReference type="GO" id="GO:0071014">
    <property type="term" value="C:post-mRNA release spliceosomal complex"/>
    <property type="evidence" value="ECO:0000318"/>
    <property type="project" value="GO_Central"/>
</dbReference>
<protein>
    <recommendedName>
        <fullName evidence="5">Coiled-coil domain-containing protein 12</fullName>
    </recommendedName>
</protein>
<reference evidence="3" key="3">
    <citation type="submission" date="2020-12" db="UniProtKB">
        <authorList>
            <consortium name="EnsemblPlants"/>
        </authorList>
    </citation>
    <scope>IDENTIFICATION</scope>
</reference>
<name>A0A2K1IZB0_PHYPA</name>
<dbReference type="PANTHER" id="PTHR31551">
    <property type="entry name" value="PRE-MRNA-SPLICING FACTOR CWF18"/>
    <property type="match status" value="1"/>
</dbReference>
<dbReference type="EnsemblPlants" id="Pp3c19_22150V3.2">
    <property type="protein sequence ID" value="Pp3c19_22150V3.2"/>
    <property type="gene ID" value="Pp3c19_22150"/>
</dbReference>
<dbReference type="Gramene" id="Pp3c19_22150V3.1">
    <property type="protein sequence ID" value="Pp3c19_22150V3.1"/>
    <property type="gene ID" value="Pp3c19_22150"/>
</dbReference>
<evidence type="ECO:0000313" key="3">
    <source>
        <dbReference type="EnsemblPlants" id="Pp3c19_22150V3.1"/>
    </source>
</evidence>
<dbReference type="PaxDb" id="3218-PP1S290_20V6.1"/>
<evidence type="ECO:0008006" key="5">
    <source>
        <dbReference type="Google" id="ProtNLM"/>
    </source>
</evidence>
<dbReference type="InterPro" id="IPR013169">
    <property type="entry name" value="mRNA_splic_Cwf18-like"/>
</dbReference>
<proteinExistence type="predicted"/>
<dbReference type="RefSeq" id="XP_024403430.1">
    <property type="nucleotide sequence ID" value="XM_024547662.2"/>
</dbReference>
<keyword evidence="4" id="KW-1185">Reference proteome</keyword>
<dbReference type="Proteomes" id="UP000006727">
    <property type="component" value="Chromosome 19"/>
</dbReference>